<feature type="binding site" evidence="4">
    <location>
        <begin position="9"/>
        <end position="16"/>
    </location>
    <ligand>
        <name>ATP</name>
        <dbReference type="ChEBI" id="CHEBI:30616"/>
    </ligand>
</feature>
<dbReference type="PANTHER" id="PTHR43146:SF1">
    <property type="entry name" value="CANCER-RELATED NUCLEOSIDE-TRIPHOSPHATASE"/>
    <property type="match status" value="1"/>
</dbReference>
<dbReference type="SMART" id="SM00382">
    <property type="entry name" value="AAA"/>
    <property type="match status" value="1"/>
</dbReference>
<comment type="caution">
    <text evidence="6">The sequence shown here is derived from an EMBL/GenBank/DDBJ whole genome shotgun (WGS) entry which is preliminary data.</text>
</comment>
<dbReference type="InterPro" id="IPR003593">
    <property type="entry name" value="AAA+_ATPase"/>
</dbReference>
<organism evidence="6 7">
    <name type="scientific">Methanoculleus frigidifontis</name>
    <dbReference type="NCBI Taxonomy" id="2584085"/>
    <lineage>
        <taxon>Archaea</taxon>
        <taxon>Methanobacteriati</taxon>
        <taxon>Methanobacteriota</taxon>
        <taxon>Stenosarchaea group</taxon>
        <taxon>Methanomicrobia</taxon>
        <taxon>Methanomicrobiales</taxon>
        <taxon>Methanomicrobiaceae</taxon>
        <taxon>Methanoculleus</taxon>
    </lineage>
</organism>
<evidence type="ECO:0000256" key="3">
    <source>
        <dbReference type="ARBA" id="ARBA00022840"/>
    </source>
</evidence>
<evidence type="ECO:0000256" key="4">
    <source>
        <dbReference type="HAMAP-Rule" id="MF_00796"/>
    </source>
</evidence>
<gene>
    <name evidence="6" type="ORF">FGU65_09010</name>
</gene>
<dbReference type="InterPro" id="IPR027417">
    <property type="entry name" value="P-loop_NTPase"/>
</dbReference>
<dbReference type="Proteomes" id="UP001168338">
    <property type="component" value="Unassembled WGS sequence"/>
</dbReference>
<dbReference type="EC" id="3.6.1.15" evidence="4"/>
<comment type="function">
    <text evidence="4">Has nucleotide phosphatase activity towards ATP, GTP, CTP, TTP and UTP. May hydrolyze nucleoside diphosphates with lower efficiency.</text>
</comment>
<sequence length="179" mass="19782">MTQNLLITGRPGAGKTTLIRRIAESFGDRRLVGFYTQEILSEGTRVGFELVSLDGRRRVLARTGMQSTCTVGRYGVDVEGFEAFLASVPFSDPEVDLIVIDEIGKMEWCSERFRRVVREALDSPTPCIATIAMKAGGGIAAIRDRNDVALVEITRQNRNTMLPRLLAEVREMMSRATGA</sequence>
<keyword evidence="7" id="KW-1185">Reference proteome</keyword>
<accession>A0ABT8MAQ6</accession>
<evidence type="ECO:0000256" key="1">
    <source>
        <dbReference type="ARBA" id="ARBA00022741"/>
    </source>
</evidence>
<comment type="similarity">
    <text evidence="4">Belongs to the THEP1 NTPase family.</text>
</comment>
<evidence type="ECO:0000259" key="5">
    <source>
        <dbReference type="SMART" id="SM00382"/>
    </source>
</evidence>
<reference evidence="6" key="1">
    <citation type="submission" date="2019-05" db="EMBL/GenBank/DDBJ databases">
        <title>Methanoculleus sp. FWC-SCC1, a methanogenic archaeon isolated from deep marine cold seep.</title>
        <authorList>
            <person name="Chen Y.-W."/>
            <person name="Chen S.-C."/>
            <person name="Teng N.-H."/>
            <person name="Lai M.-C."/>
        </authorList>
    </citation>
    <scope>NUCLEOTIDE SEQUENCE</scope>
    <source>
        <strain evidence="6">FWC-SCC1</strain>
    </source>
</reference>
<dbReference type="EMBL" id="VCYH01000005">
    <property type="protein sequence ID" value="MDN7025024.1"/>
    <property type="molecule type" value="Genomic_DNA"/>
</dbReference>
<evidence type="ECO:0000313" key="7">
    <source>
        <dbReference type="Proteomes" id="UP001168338"/>
    </source>
</evidence>
<feature type="domain" description="AAA+ ATPase" evidence="5">
    <location>
        <begin position="1"/>
        <end position="154"/>
    </location>
</feature>
<dbReference type="SUPFAM" id="SSF52540">
    <property type="entry name" value="P-loop containing nucleoside triphosphate hydrolases"/>
    <property type="match status" value="1"/>
</dbReference>
<proteinExistence type="inferred from homology"/>
<comment type="catalytic activity">
    <reaction evidence="4">
        <text>a ribonucleoside 5'-triphosphate + H2O = a ribonucleoside 5'-diphosphate + phosphate + H(+)</text>
        <dbReference type="Rhea" id="RHEA:23680"/>
        <dbReference type="ChEBI" id="CHEBI:15377"/>
        <dbReference type="ChEBI" id="CHEBI:15378"/>
        <dbReference type="ChEBI" id="CHEBI:43474"/>
        <dbReference type="ChEBI" id="CHEBI:57930"/>
        <dbReference type="ChEBI" id="CHEBI:61557"/>
        <dbReference type="EC" id="3.6.1.15"/>
    </reaction>
</comment>
<feature type="binding site" evidence="4">
    <location>
        <begin position="97"/>
        <end position="104"/>
    </location>
    <ligand>
        <name>ATP</name>
        <dbReference type="ChEBI" id="CHEBI:30616"/>
    </ligand>
</feature>
<dbReference type="Gene3D" id="3.40.50.300">
    <property type="entry name" value="P-loop containing nucleotide triphosphate hydrolases"/>
    <property type="match status" value="1"/>
</dbReference>
<name>A0ABT8MAQ6_9EURY</name>
<dbReference type="HAMAP" id="MF_00796">
    <property type="entry name" value="NTPase_1"/>
    <property type="match status" value="1"/>
</dbReference>
<evidence type="ECO:0000256" key="2">
    <source>
        <dbReference type="ARBA" id="ARBA00022801"/>
    </source>
</evidence>
<dbReference type="PANTHER" id="PTHR43146">
    <property type="entry name" value="CANCER-RELATED NUCLEOSIDE-TRIPHOSPHATASE"/>
    <property type="match status" value="1"/>
</dbReference>
<keyword evidence="1 4" id="KW-0547">Nucleotide-binding</keyword>
<protein>
    <recommendedName>
        <fullName evidence="4">Nucleoside-triphosphatase FGU65_09010</fullName>
        <shortName evidence="4">NTPase</shortName>
        <ecNumber evidence="4">3.6.1.15</ecNumber>
    </recommendedName>
    <alternativeName>
        <fullName evidence="4">Nucleoside triphosphate phosphohydrolase</fullName>
    </alternativeName>
</protein>
<dbReference type="RefSeq" id="WP_301664155.1">
    <property type="nucleotide sequence ID" value="NZ_VCYH01000005.1"/>
</dbReference>
<keyword evidence="2 4" id="KW-0378">Hydrolase</keyword>
<dbReference type="InterPro" id="IPR004948">
    <property type="entry name" value="Nuc-triphosphatase_THEP1"/>
</dbReference>
<evidence type="ECO:0000313" key="6">
    <source>
        <dbReference type="EMBL" id="MDN7025024.1"/>
    </source>
</evidence>
<dbReference type="Pfam" id="PF03266">
    <property type="entry name" value="NTPase_1"/>
    <property type="match status" value="1"/>
</dbReference>
<keyword evidence="3 4" id="KW-0067">ATP-binding</keyword>